<dbReference type="PATRIC" id="fig|1218508.4.peg.1613"/>
<evidence type="ECO:0000313" key="1">
    <source>
        <dbReference type="EMBL" id="KJY48162.1"/>
    </source>
</evidence>
<name>A0A0F4KNB9_9LACO</name>
<dbReference type="EMBL" id="JXBZ01000013">
    <property type="protein sequence ID" value="KJY48162.1"/>
    <property type="molecule type" value="Genomic_DNA"/>
</dbReference>
<dbReference type="Proteomes" id="UP000033695">
    <property type="component" value="Unassembled WGS sequence"/>
</dbReference>
<dbReference type="HOGENOM" id="CLU_784798_0_0_9"/>
<accession>A0A0F4KNB9</accession>
<evidence type="ECO:0000313" key="2">
    <source>
        <dbReference type="Proteomes" id="UP000033695"/>
    </source>
</evidence>
<dbReference type="AlphaFoldDB" id="A0A0F4KNB9"/>
<comment type="caution">
    <text evidence="1">The sequence shown here is derived from an EMBL/GenBank/DDBJ whole genome shotgun (WGS) entry which is preliminary data.</text>
</comment>
<organism evidence="1 2">
    <name type="scientific">Bombilactobacillus mellis</name>
    <dbReference type="NCBI Taxonomy" id="1218508"/>
    <lineage>
        <taxon>Bacteria</taxon>
        <taxon>Bacillati</taxon>
        <taxon>Bacillota</taxon>
        <taxon>Bacilli</taxon>
        <taxon>Lactobacillales</taxon>
        <taxon>Lactobacillaceae</taxon>
        <taxon>Bombilactobacillus</taxon>
    </lineage>
</organism>
<reference evidence="1 2" key="1">
    <citation type="submission" date="2014-12" db="EMBL/GenBank/DDBJ databases">
        <title>Comparative genomics of the lactic acid bacteria isolated from the honey bee gut.</title>
        <authorList>
            <person name="Ellegaard K.M."/>
            <person name="Tamarit D."/>
            <person name="Javelind E."/>
            <person name="Olofsson T."/>
            <person name="Andersson S.G."/>
            <person name="Vasquez A."/>
        </authorList>
    </citation>
    <scope>NUCLEOTIDE SEQUENCE [LARGE SCALE GENOMIC DNA]</scope>
    <source>
        <strain evidence="1 2">Hon2</strain>
    </source>
</reference>
<proteinExistence type="predicted"/>
<gene>
    <name evidence="1" type="ORF">JG29_08490</name>
</gene>
<dbReference type="RefSeq" id="WP_045923477.1">
    <property type="nucleotide sequence ID" value="NZ_JBHTHW010000002.1"/>
</dbReference>
<protein>
    <submittedName>
        <fullName evidence="1">Uncharacterized protein</fullName>
    </submittedName>
</protein>
<sequence>MGERTQALVEVLQGDSLKQLVGVSLHYQWGFGRLMLMDVLNIQRQLCRMDFRAELNNNFSKNKLSVLLGTKILRFSTQGEENFSCAAAQRRSYLENLEQVMLQSDNNNGYAHLIIILNQQGLYQKSVLALYNHRQELVSLRRWIKQGGGAYFGNKIWRNGYRSLCKAQGVQLISPPEGASNGLPAAKIHNTQVIIELKLDESNTLRYLCRCKYEDGADLLQNLLNLSISVDGLIIFDSHGNRTKLFQEISRKLDSHWKITELSSKEQYFLDENNLTGTYAKLVLEFDKIDLKNNLLVLYNVKSEAVTLQNWIDLTVGSNLHNERWLLGFWLMCESYGFNIYDPRESKDALILI</sequence>
<keyword evidence="2" id="KW-1185">Reference proteome</keyword>